<accession>A0AAV4W9T6</accession>
<dbReference type="Proteomes" id="UP001054945">
    <property type="component" value="Unassembled WGS sequence"/>
</dbReference>
<proteinExistence type="predicted"/>
<gene>
    <name evidence="1" type="ORF">CEXT_292521</name>
</gene>
<sequence length="111" mass="12829">MVTVWNLRVVAQRQDEGKDQVHHVKDGQSSQIVICRTSHSSSCHDHNGDYVTHYADCHDRWYQYPFGPKIDCKKGSSCVVLGVIRFLNSEVCRIHDDVFWFLVSVKLKCFS</sequence>
<organism evidence="1 2">
    <name type="scientific">Caerostris extrusa</name>
    <name type="common">Bark spider</name>
    <name type="synonym">Caerostris bankana</name>
    <dbReference type="NCBI Taxonomy" id="172846"/>
    <lineage>
        <taxon>Eukaryota</taxon>
        <taxon>Metazoa</taxon>
        <taxon>Ecdysozoa</taxon>
        <taxon>Arthropoda</taxon>
        <taxon>Chelicerata</taxon>
        <taxon>Arachnida</taxon>
        <taxon>Araneae</taxon>
        <taxon>Araneomorphae</taxon>
        <taxon>Entelegynae</taxon>
        <taxon>Araneoidea</taxon>
        <taxon>Araneidae</taxon>
        <taxon>Caerostris</taxon>
    </lineage>
</organism>
<comment type="caution">
    <text evidence="1">The sequence shown here is derived from an EMBL/GenBank/DDBJ whole genome shotgun (WGS) entry which is preliminary data.</text>
</comment>
<dbReference type="EMBL" id="BPLR01015779">
    <property type="protein sequence ID" value="GIY78659.1"/>
    <property type="molecule type" value="Genomic_DNA"/>
</dbReference>
<reference evidence="1 2" key="1">
    <citation type="submission" date="2021-06" db="EMBL/GenBank/DDBJ databases">
        <title>Caerostris extrusa draft genome.</title>
        <authorList>
            <person name="Kono N."/>
            <person name="Arakawa K."/>
        </authorList>
    </citation>
    <scope>NUCLEOTIDE SEQUENCE [LARGE SCALE GENOMIC DNA]</scope>
</reference>
<protein>
    <submittedName>
        <fullName evidence="1">Uncharacterized protein</fullName>
    </submittedName>
</protein>
<dbReference type="AlphaFoldDB" id="A0AAV4W9T6"/>
<keyword evidence="2" id="KW-1185">Reference proteome</keyword>
<name>A0AAV4W9T6_CAEEX</name>
<evidence type="ECO:0000313" key="2">
    <source>
        <dbReference type="Proteomes" id="UP001054945"/>
    </source>
</evidence>
<evidence type="ECO:0000313" key="1">
    <source>
        <dbReference type="EMBL" id="GIY78659.1"/>
    </source>
</evidence>